<evidence type="ECO:0000313" key="2">
    <source>
        <dbReference type="Proteomes" id="UP000596857"/>
    </source>
</evidence>
<reference evidence="1 2" key="1">
    <citation type="submission" date="2019-10" db="EMBL/GenBank/DDBJ databases">
        <title>Description of Paenibacillus terricola sp. nov.</title>
        <authorList>
            <person name="Carlier A."/>
            <person name="Qi S."/>
        </authorList>
    </citation>
    <scope>NUCLEOTIDE SEQUENCE [LARGE SCALE GENOMIC DNA]</scope>
    <source>
        <strain evidence="1 2">LMG 31459</strain>
    </source>
</reference>
<keyword evidence="2" id="KW-1185">Reference proteome</keyword>
<sequence>MDKSPLKVQQLINLLLAMNPRAEVFVHTADGELRPLLDEDVQEIYAPEQAAKTVAHIGVPAGTAAGEAEETL</sequence>
<accession>A0ABX1YQ16</accession>
<dbReference type="EMBL" id="WHOB01000089">
    <property type="protein sequence ID" value="NOU83177.1"/>
    <property type="molecule type" value="Genomic_DNA"/>
</dbReference>
<evidence type="ECO:0000313" key="1">
    <source>
        <dbReference type="EMBL" id="NOU83177.1"/>
    </source>
</evidence>
<proteinExistence type="predicted"/>
<dbReference type="Proteomes" id="UP000596857">
    <property type="component" value="Unassembled WGS sequence"/>
</dbReference>
<gene>
    <name evidence="1" type="ORF">GC101_30390</name>
</gene>
<organism evidence="1 2">
    <name type="scientific">Paenibacillus phytohabitans</name>
    <dbReference type="NCBI Taxonomy" id="2654978"/>
    <lineage>
        <taxon>Bacteria</taxon>
        <taxon>Bacillati</taxon>
        <taxon>Bacillota</taxon>
        <taxon>Bacilli</taxon>
        <taxon>Bacillales</taxon>
        <taxon>Paenibacillaceae</taxon>
        <taxon>Paenibacillus</taxon>
    </lineage>
</organism>
<comment type="caution">
    <text evidence="1">The sequence shown here is derived from an EMBL/GenBank/DDBJ whole genome shotgun (WGS) entry which is preliminary data.</text>
</comment>
<dbReference type="RefSeq" id="WP_171720384.1">
    <property type="nucleotide sequence ID" value="NZ_WHOB01000089.1"/>
</dbReference>
<protein>
    <submittedName>
        <fullName evidence="1">Uncharacterized protein</fullName>
    </submittedName>
</protein>
<name>A0ABX1YQ16_9BACL</name>